<dbReference type="EC" id="2.3.1.-" evidence="2"/>
<evidence type="ECO:0000313" key="2">
    <source>
        <dbReference type="EMBL" id="MFI7587388.1"/>
    </source>
</evidence>
<proteinExistence type="predicted"/>
<dbReference type="InterPro" id="IPR032875">
    <property type="entry name" value="Succ_CoA_lig_flav_dom"/>
</dbReference>
<dbReference type="Proteomes" id="UP001612915">
    <property type="component" value="Unassembled WGS sequence"/>
</dbReference>
<dbReference type="SMART" id="SM00881">
    <property type="entry name" value="CoA_binding"/>
    <property type="match status" value="1"/>
</dbReference>
<feature type="domain" description="N-acetyltransferase" evidence="1">
    <location>
        <begin position="20"/>
        <end position="189"/>
    </location>
</feature>
<keyword evidence="2" id="KW-0012">Acyltransferase</keyword>
<dbReference type="SUPFAM" id="SSF51735">
    <property type="entry name" value="NAD(P)-binding Rossmann-fold domains"/>
    <property type="match status" value="1"/>
</dbReference>
<evidence type="ECO:0000259" key="1">
    <source>
        <dbReference type="PROSITE" id="PS51186"/>
    </source>
</evidence>
<dbReference type="EMBL" id="JBITLV010000003">
    <property type="protein sequence ID" value="MFI7587388.1"/>
    <property type="molecule type" value="Genomic_DNA"/>
</dbReference>
<evidence type="ECO:0000313" key="3">
    <source>
        <dbReference type="Proteomes" id="UP001612915"/>
    </source>
</evidence>
<dbReference type="SUPFAM" id="SSF56059">
    <property type="entry name" value="Glutathione synthetase ATP-binding domain-like"/>
    <property type="match status" value="1"/>
</dbReference>
<sequence length="909" mass="93166">MDGSRLSEGIEALLADGRVTRIRPVRPGDEPALARLHEAASDASLRTRFFTLGRSGARRYAEHLARSSDHLALVAVTDDEIIGVGSAELPREVGDEKPTGPTTAEVALLVAEPWQGHGVGTLLLEHLAAAGRAAGITAFTADLLSDNAAMLDVFRGVGLDLHDAGTTAGVRSLTVNLGRTELSDAFLREREQIAEQLSMASVLAPDSVAVVGVGRHGHGVGKAVLANLVDGGFPGPVAAVNQHLSRGSTLDGVPVFRSLSEIPWPLDLVVVAVPASQAAAVLEDAGRAGAGAAVVLSSGFERSAARGLATLAHRYGMRLVGPNCLGVLNSDPDVRLNATFDSLPLTPEVASGVALASQSGGLGIAVLDAAARRHLPVAAFVSLGDKVDVSGNDLLLAWRHDPHVRVVGLYLESIGNPRRFRRIAAQTAAATPVVALRSGRTAAGARATASHTAAVARPDAVAAALLRDSGVIAADTSEQLLDVLHLLTRQPLPAGTRVAVLGNAGGPGALAADAVVRAGGTVPVLDDRTGAELHRAVPDAPAVDNPLDLGAGADADGYRHALRAVYASGQVDAVLAVHATVRTRPAGGVVAAVEAEAARPGALPTAAVLIGSPAPVDSCVPWFEFPEGAALALVRAGDAGRWRARDHAPLSDVPDDGRPGLDTAGLRRWVTTCARNDEGRVAAGDALGLLDLIGVPHARTDVVTGPVEAARLARRWAVPVVVKSGTGGPGHRTGAGGVVLDVPDPDAAAAACREVMAATGCTDVLVQERRAGGFELLVGVSAPAGGLPVVVVGAGGVQESLLADHAMRSLPLERGTAARMLAELRLAPVFSGFRGTPPLDRAAVVSVLERISRLADVVPEICELDLNPLIVTPAGVVAVDVKVRLLTPGQHRTPDSVVDVWSRALDQPT</sequence>
<dbReference type="Pfam" id="PF13549">
    <property type="entry name" value="ATP-grasp_5"/>
    <property type="match status" value="1"/>
</dbReference>
<dbReference type="InterPro" id="IPR013815">
    <property type="entry name" value="ATP_grasp_subdomain_1"/>
</dbReference>
<name>A0ABW8AMS1_9ACTN</name>
<accession>A0ABW8AMS1</accession>
<dbReference type="CDD" id="cd04301">
    <property type="entry name" value="NAT_SF"/>
    <property type="match status" value="1"/>
</dbReference>
<dbReference type="PANTHER" id="PTHR42793">
    <property type="entry name" value="COA BINDING DOMAIN CONTAINING PROTEIN"/>
    <property type="match status" value="1"/>
</dbReference>
<dbReference type="Gene3D" id="3.40.50.720">
    <property type="entry name" value="NAD(P)-binding Rossmann-like Domain"/>
    <property type="match status" value="1"/>
</dbReference>
<dbReference type="Gene3D" id="3.40.630.30">
    <property type="match status" value="1"/>
</dbReference>
<dbReference type="Gene3D" id="3.40.50.261">
    <property type="entry name" value="Succinyl-CoA synthetase domains"/>
    <property type="match status" value="2"/>
</dbReference>
<dbReference type="Pfam" id="PF13380">
    <property type="entry name" value="CoA_binding_2"/>
    <property type="match status" value="1"/>
</dbReference>
<dbReference type="SUPFAM" id="SSF52210">
    <property type="entry name" value="Succinyl-CoA synthetase domains"/>
    <property type="match status" value="2"/>
</dbReference>
<comment type="caution">
    <text evidence="2">The sequence shown here is derived from an EMBL/GenBank/DDBJ whole genome shotgun (WGS) entry which is preliminary data.</text>
</comment>
<dbReference type="Pfam" id="PF13607">
    <property type="entry name" value="Succ_CoA_lig"/>
    <property type="match status" value="1"/>
</dbReference>
<dbReference type="InterPro" id="IPR016102">
    <property type="entry name" value="Succinyl-CoA_synth-like"/>
</dbReference>
<organism evidence="2 3">
    <name type="scientific">Spongisporangium articulatum</name>
    <dbReference type="NCBI Taxonomy" id="3362603"/>
    <lineage>
        <taxon>Bacteria</taxon>
        <taxon>Bacillati</taxon>
        <taxon>Actinomycetota</taxon>
        <taxon>Actinomycetes</taxon>
        <taxon>Kineosporiales</taxon>
        <taxon>Kineosporiaceae</taxon>
        <taxon>Spongisporangium</taxon>
    </lineage>
</organism>
<keyword evidence="3" id="KW-1185">Reference proteome</keyword>
<dbReference type="GO" id="GO:0016746">
    <property type="term" value="F:acyltransferase activity"/>
    <property type="evidence" value="ECO:0007669"/>
    <property type="project" value="UniProtKB-KW"/>
</dbReference>
<dbReference type="InterPro" id="IPR016181">
    <property type="entry name" value="Acyl_CoA_acyltransferase"/>
</dbReference>
<dbReference type="Pfam" id="PF00583">
    <property type="entry name" value="Acetyltransf_1"/>
    <property type="match status" value="1"/>
</dbReference>
<dbReference type="RefSeq" id="WP_398278986.1">
    <property type="nucleotide sequence ID" value="NZ_JBITLV010000003.1"/>
</dbReference>
<reference evidence="2 3" key="1">
    <citation type="submission" date="2024-10" db="EMBL/GenBank/DDBJ databases">
        <title>The Natural Products Discovery Center: Release of the First 8490 Sequenced Strains for Exploring Actinobacteria Biosynthetic Diversity.</title>
        <authorList>
            <person name="Kalkreuter E."/>
            <person name="Kautsar S.A."/>
            <person name="Yang D."/>
            <person name="Bader C.D."/>
            <person name="Teijaro C.N."/>
            <person name="Fluegel L."/>
            <person name="Davis C.M."/>
            <person name="Simpson J.R."/>
            <person name="Lauterbach L."/>
            <person name="Steele A.D."/>
            <person name="Gui C."/>
            <person name="Meng S."/>
            <person name="Li G."/>
            <person name="Viehrig K."/>
            <person name="Ye F."/>
            <person name="Su P."/>
            <person name="Kiefer A.F."/>
            <person name="Nichols A."/>
            <person name="Cepeda A.J."/>
            <person name="Yan W."/>
            <person name="Fan B."/>
            <person name="Jiang Y."/>
            <person name="Adhikari A."/>
            <person name="Zheng C.-J."/>
            <person name="Schuster L."/>
            <person name="Cowan T.M."/>
            <person name="Smanski M.J."/>
            <person name="Chevrette M.G."/>
            <person name="De Carvalho L.P.S."/>
            <person name="Shen B."/>
        </authorList>
    </citation>
    <scope>NUCLEOTIDE SEQUENCE [LARGE SCALE GENOMIC DNA]</scope>
    <source>
        <strain evidence="2 3">NPDC049639</strain>
    </source>
</reference>
<dbReference type="InterPro" id="IPR003781">
    <property type="entry name" value="CoA-bd"/>
</dbReference>
<keyword evidence="2" id="KW-0808">Transferase</keyword>
<dbReference type="InterPro" id="IPR036291">
    <property type="entry name" value="NAD(P)-bd_dom_sf"/>
</dbReference>
<dbReference type="Gene3D" id="3.30.1490.20">
    <property type="entry name" value="ATP-grasp fold, A domain"/>
    <property type="match status" value="1"/>
</dbReference>
<gene>
    <name evidence="2" type="ORF">ACIB24_09970</name>
</gene>
<protein>
    <submittedName>
        <fullName evidence="2">GNAT family N-acetyltransferase</fullName>
        <ecNumber evidence="2">2.3.1.-</ecNumber>
    </submittedName>
</protein>
<dbReference type="SUPFAM" id="SSF55729">
    <property type="entry name" value="Acyl-CoA N-acyltransferases (Nat)"/>
    <property type="match status" value="1"/>
</dbReference>
<dbReference type="PROSITE" id="PS51186">
    <property type="entry name" value="GNAT"/>
    <property type="match status" value="1"/>
</dbReference>
<dbReference type="Gene3D" id="3.30.470.20">
    <property type="entry name" value="ATP-grasp fold, B domain"/>
    <property type="match status" value="1"/>
</dbReference>
<dbReference type="InterPro" id="IPR000182">
    <property type="entry name" value="GNAT_dom"/>
</dbReference>
<dbReference type="PANTHER" id="PTHR42793:SF1">
    <property type="entry name" value="PEPTIDYL-LYSINE N-ACETYLTRANSFERASE PATZ"/>
    <property type="match status" value="1"/>
</dbReference>